<feature type="repeat" description="ANK" evidence="2">
    <location>
        <begin position="50"/>
        <end position="82"/>
    </location>
</feature>
<comment type="subcellular location">
    <subcellularLocation>
        <location evidence="1">Cell membrane</location>
        <topology evidence="1">Peripheral membrane protein</topology>
        <orientation evidence="1">Cytoplasmic side</orientation>
    </subcellularLocation>
</comment>
<dbReference type="AlphaFoldDB" id="A0AAV1WUP6"/>
<evidence type="ECO:0000256" key="1">
    <source>
        <dbReference type="ARBA" id="ARBA00004413"/>
    </source>
</evidence>
<dbReference type="Pfam" id="PF00023">
    <property type="entry name" value="Ank"/>
    <property type="match status" value="1"/>
</dbReference>
<evidence type="ECO:0000256" key="3">
    <source>
        <dbReference type="SAM" id="MobiDB-lite"/>
    </source>
</evidence>
<dbReference type="PROSITE" id="PS50088">
    <property type="entry name" value="ANK_REPEAT"/>
    <property type="match status" value="1"/>
</dbReference>
<reference evidence="4 5" key="1">
    <citation type="submission" date="2024-03" db="EMBL/GenBank/DDBJ databases">
        <authorList>
            <person name="Martinez-Hernandez J."/>
        </authorList>
    </citation>
    <scope>NUCLEOTIDE SEQUENCE [LARGE SCALE GENOMIC DNA]</scope>
</reference>
<gene>
    <name evidence="4" type="ORF">LLUT_LOCUS14215</name>
</gene>
<keyword evidence="5" id="KW-1185">Reference proteome</keyword>
<dbReference type="GO" id="GO:0005886">
    <property type="term" value="C:plasma membrane"/>
    <property type="evidence" value="ECO:0007669"/>
    <property type="project" value="UniProtKB-SubCell"/>
</dbReference>
<proteinExistence type="predicted"/>
<evidence type="ECO:0000313" key="4">
    <source>
        <dbReference type="EMBL" id="CAL0313155.1"/>
    </source>
</evidence>
<protein>
    <submittedName>
        <fullName evidence="4">Uncharacterized protein</fullName>
    </submittedName>
</protein>
<evidence type="ECO:0000256" key="2">
    <source>
        <dbReference type="PROSITE-ProRule" id="PRU00023"/>
    </source>
</evidence>
<sequence>MGKAMCDALASSDSNSRSRSSIAELTPFDSLIFDCLILFLAGGKVNISDGGATPLHIAADNGSLELINCLLKAGTDPNISDECLESTDSRNSIVLRVPKHY</sequence>
<dbReference type="Gene3D" id="1.25.40.20">
    <property type="entry name" value="Ankyrin repeat-containing domain"/>
    <property type="match status" value="1"/>
</dbReference>
<dbReference type="InterPro" id="IPR036770">
    <property type="entry name" value="Ankyrin_rpt-contain_sf"/>
</dbReference>
<dbReference type="EMBL" id="CAXHTB010000009">
    <property type="protein sequence ID" value="CAL0313155.1"/>
    <property type="molecule type" value="Genomic_DNA"/>
</dbReference>
<dbReference type="SUPFAM" id="SSF48403">
    <property type="entry name" value="Ankyrin repeat"/>
    <property type="match status" value="1"/>
</dbReference>
<feature type="compositionally biased region" description="Low complexity" evidence="3">
    <location>
        <begin position="11"/>
        <end position="21"/>
    </location>
</feature>
<dbReference type="InterPro" id="IPR002110">
    <property type="entry name" value="Ankyrin_rpt"/>
</dbReference>
<dbReference type="PROSITE" id="PS50297">
    <property type="entry name" value="ANK_REP_REGION"/>
    <property type="match status" value="1"/>
</dbReference>
<dbReference type="SMART" id="SM00248">
    <property type="entry name" value="ANK"/>
    <property type="match status" value="1"/>
</dbReference>
<evidence type="ECO:0000313" key="5">
    <source>
        <dbReference type="Proteomes" id="UP001497480"/>
    </source>
</evidence>
<feature type="region of interest" description="Disordered" evidence="3">
    <location>
        <begin position="1"/>
        <end position="21"/>
    </location>
</feature>
<dbReference type="Proteomes" id="UP001497480">
    <property type="component" value="Unassembled WGS sequence"/>
</dbReference>
<keyword evidence="2" id="KW-0040">ANK repeat</keyword>
<comment type="caution">
    <text evidence="4">The sequence shown here is derived from an EMBL/GenBank/DDBJ whole genome shotgun (WGS) entry which is preliminary data.</text>
</comment>
<organism evidence="4 5">
    <name type="scientific">Lupinus luteus</name>
    <name type="common">European yellow lupine</name>
    <dbReference type="NCBI Taxonomy" id="3873"/>
    <lineage>
        <taxon>Eukaryota</taxon>
        <taxon>Viridiplantae</taxon>
        <taxon>Streptophyta</taxon>
        <taxon>Embryophyta</taxon>
        <taxon>Tracheophyta</taxon>
        <taxon>Spermatophyta</taxon>
        <taxon>Magnoliopsida</taxon>
        <taxon>eudicotyledons</taxon>
        <taxon>Gunneridae</taxon>
        <taxon>Pentapetalae</taxon>
        <taxon>rosids</taxon>
        <taxon>fabids</taxon>
        <taxon>Fabales</taxon>
        <taxon>Fabaceae</taxon>
        <taxon>Papilionoideae</taxon>
        <taxon>50 kb inversion clade</taxon>
        <taxon>genistoids sensu lato</taxon>
        <taxon>core genistoids</taxon>
        <taxon>Genisteae</taxon>
        <taxon>Lupinus</taxon>
    </lineage>
</organism>
<name>A0AAV1WUP6_LUPLU</name>
<accession>A0AAV1WUP6</accession>